<protein>
    <submittedName>
        <fullName evidence="1">Uncharacterized protein</fullName>
    </submittedName>
</protein>
<name>A0A9W7A5N8_9STRA</name>
<dbReference type="Proteomes" id="UP001165122">
    <property type="component" value="Unassembled WGS sequence"/>
</dbReference>
<gene>
    <name evidence="1" type="ORF">TrLO_g586</name>
</gene>
<evidence type="ECO:0000313" key="1">
    <source>
        <dbReference type="EMBL" id="GMH63795.1"/>
    </source>
</evidence>
<comment type="caution">
    <text evidence="1">The sequence shown here is derived from an EMBL/GenBank/DDBJ whole genome shotgun (WGS) entry which is preliminary data.</text>
</comment>
<sequence>MRKLHAWRSRWSWVELGASTSLTHGHTSILTSPATSQFIENYNKDVDFENEQVLQVDNVVQIYSDEEDKMIIFALGLKSGVSLKGAVPFREFKTIFSSTKFLKGYYNMREGDIYAHASYTIRGDHSRVAARLTNFYHNCVNPAFG</sequence>
<keyword evidence="2" id="KW-1185">Reference proteome</keyword>
<reference evidence="2" key="1">
    <citation type="journal article" date="2023" name="Commun. Biol.">
        <title>Genome analysis of Parmales, the sister group of diatoms, reveals the evolutionary specialization of diatoms from phago-mixotrophs to photoautotrophs.</title>
        <authorList>
            <person name="Ban H."/>
            <person name="Sato S."/>
            <person name="Yoshikawa S."/>
            <person name="Yamada K."/>
            <person name="Nakamura Y."/>
            <person name="Ichinomiya M."/>
            <person name="Sato N."/>
            <person name="Blanc-Mathieu R."/>
            <person name="Endo H."/>
            <person name="Kuwata A."/>
            <person name="Ogata H."/>
        </authorList>
    </citation>
    <scope>NUCLEOTIDE SEQUENCE [LARGE SCALE GENOMIC DNA]</scope>
    <source>
        <strain evidence="2">NIES 3700</strain>
    </source>
</reference>
<proteinExistence type="predicted"/>
<dbReference type="EMBL" id="BRXW01000534">
    <property type="protein sequence ID" value="GMH63795.1"/>
    <property type="molecule type" value="Genomic_DNA"/>
</dbReference>
<organism evidence="1 2">
    <name type="scientific">Triparma laevis f. longispina</name>
    <dbReference type="NCBI Taxonomy" id="1714387"/>
    <lineage>
        <taxon>Eukaryota</taxon>
        <taxon>Sar</taxon>
        <taxon>Stramenopiles</taxon>
        <taxon>Ochrophyta</taxon>
        <taxon>Bolidophyceae</taxon>
        <taxon>Parmales</taxon>
        <taxon>Triparmaceae</taxon>
        <taxon>Triparma</taxon>
    </lineage>
</organism>
<evidence type="ECO:0000313" key="2">
    <source>
        <dbReference type="Proteomes" id="UP001165122"/>
    </source>
</evidence>
<dbReference type="AlphaFoldDB" id="A0A9W7A5N8"/>
<accession>A0A9W7A5N8</accession>